<organism evidence="3 4">
    <name type="scientific">Porites evermanni</name>
    <dbReference type="NCBI Taxonomy" id="104178"/>
    <lineage>
        <taxon>Eukaryota</taxon>
        <taxon>Metazoa</taxon>
        <taxon>Cnidaria</taxon>
        <taxon>Anthozoa</taxon>
        <taxon>Hexacorallia</taxon>
        <taxon>Scleractinia</taxon>
        <taxon>Fungiina</taxon>
        <taxon>Poritidae</taxon>
        <taxon>Porites</taxon>
    </lineage>
</organism>
<reference evidence="3 4" key="1">
    <citation type="submission" date="2022-05" db="EMBL/GenBank/DDBJ databases">
        <authorList>
            <consortium name="Genoscope - CEA"/>
            <person name="William W."/>
        </authorList>
    </citation>
    <scope>NUCLEOTIDE SEQUENCE [LARGE SCALE GENOMIC DNA]</scope>
</reference>
<name>A0ABN8LRY7_9CNID</name>
<feature type="domain" description="PDZ" evidence="2">
    <location>
        <begin position="270"/>
        <end position="334"/>
    </location>
</feature>
<dbReference type="Proteomes" id="UP001159427">
    <property type="component" value="Unassembled WGS sequence"/>
</dbReference>
<evidence type="ECO:0000313" key="4">
    <source>
        <dbReference type="Proteomes" id="UP001159427"/>
    </source>
</evidence>
<evidence type="ECO:0000313" key="3">
    <source>
        <dbReference type="EMBL" id="CAH3016897.1"/>
    </source>
</evidence>
<dbReference type="SUPFAM" id="SSF50156">
    <property type="entry name" value="PDZ domain-like"/>
    <property type="match status" value="1"/>
</dbReference>
<dbReference type="Gene3D" id="2.30.42.10">
    <property type="match status" value="1"/>
</dbReference>
<gene>
    <name evidence="3" type="ORF">PEVE_00033614</name>
</gene>
<evidence type="ECO:0000259" key="2">
    <source>
        <dbReference type="PROSITE" id="PS50106"/>
    </source>
</evidence>
<feature type="region of interest" description="Disordered" evidence="1">
    <location>
        <begin position="59"/>
        <end position="101"/>
    </location>
</feature>
<dbReference type="EMBL" id="CALNXI010000050">
    <property type="protein sequence ID" value="CAH3016897.1"/>
    <property type="molecule type" value="Genomic_DNA"/>
</dbReference>
<keyword evidence="4" id="KW-1185">Reference proteome</keyword>
<protein>
    <recommendedName>
        <fullName evidence="2">PDZ domain-containing protein</fullName>
    </recommendedName>
</protein>
<proteinExistence type="predicted"/>
<comment type="caution">
    <text evidence="3">The sequence shown here is derived from an EMBL/GenBank/DDBJ whole genome shotgun (WGS) entry which is preliminary data.</text>
</comment>
<dbReference type="PROSITE" id="PS50106">
    <property type="entry name" value="PDZ"/>
    <property type="match status" value="1"/>
</dbReference>
<sequence length="347" mass="39326">MEARKANAREDSKTNTVTSLTAVKLKQKEYTKNGCKEDTMNKPAKQLTPLLSKLRRSYENHVKSKADGSKGSHKAQAKAGLSSTKFQNDPVKQRRKSYSGPSYTCRKKNFQFGRKFLRSKSWGSRELTSQPQRQADGQIVGDFQCNENEPKNISNENKVDKSVMSVSQPNRVSLYSILRYFELKALKLQRRPEQKWGIELTEVDEESSTCQNYTEIKNKARPLLSFNSITDQSDEISPPSITHTGLLMTELRESFRRSVKHRKCGIKEPLSVVSTEENHQPRHGVRITGLTEHGVAVRDGMLAVDDLIVEVRIISGVIVLDVSFEEVVTMLEESLTLNLVVLRGKQR</sequence>
<evidence type="ECO:0000256" key="1">
    <source>
        <dbReference type="SAM" id="MobiDB-lite"/>
    </source>
</evidence>
<dbReference type="SMART" id="SM00228">
    <property type="entry name" value="PDZ"/>
    <property type="match status" value="1"/>
</dbReference>
<dbReference type="CDD" id="cd00136">
    <property type="entry name" value="PDZ_canonical"/>
    <property type="match status" value="1"/>
</dbReference>
<dbReference type="InterPro" id="IPR036034">
    <property type="entry name" value="PDZ_sf"/>
</dbReference>
<feature type="compositionally biased region" description="Basic and acidic residues" evidence="1">
    <location>
        <begin position="59"/>
        <end position="70"/>
    </location>
</feature>
<accession>A0ABN8LRY7</accession>
<dbReference type="InterPro" id="IPR001478">
    <property type="entry name" value="PDZ"/>
</dbReference>